<dbReference type="InterPro" id="IPR052895">
    <property type="entry name" value="HetReg/Transcr_Mod"/>
</dbReference>
<evidence type="ECO:0000259" key="3">
    <source>
        <dbReference type="Pfam" id="PF06985"/>
    </source>
</evidence>
<dbReference type="Pfam" id="PF00023">
    <property type="entry name" value="Ank"/>
    <property type="match status" value="1"/>
</dbReference>
<keyword evidence="2" id="KW-0812">Transmembrane</keyword>
<dbReference type="InterPro" id="IPR010730">
    <property type="entry name" value="HET"/>
</dbReference>
<protein>
    <recommendedName>
        <fullName evidence="3">Heterokaryon incompatibility domain-containing protein</fullName>
    </recommendedName>
</protein>
<dbReference type="Pfam" id="PF06985">
    <property type="entry name" value="HET"/>
    <property type="match status" value="1"/>
</dbReference>
<reference evidence="4" key="1">
    <citation type="submission" date="2021-05" db="EMBL/GenBank/DDBJ databases">
        <authorList>
            <person name="Khan N."/>
        </authorList>
    </citation>
    <scope>NUCLEOTIDE SEQUENCE</scope>
</reference>
<dbReference type="InterPro" id="IPR002110">
    <property type="entry name" value="Ankyrin_rpt"/>
</dbReference>
<dbReference type="EMBL" id="CAJSTJ010000129">
    <property type="protein sequence ID" value="CAG7559467.1"/>
    <property type="molecule type" value="Genomic_DNA"/>
</dbReference>
<dbReference type="PANTHER" id="PTHR24148:SF78">
    <property type="entry name" value="HETEROKARYON INCOMPATIBILITY DOMAIN-CONTAINING PROTEIN"/>
    <property type="match status" value="1"/>
</dbReference>
<sequence>MAELLYDPLSDTQGSIRLLQISKGWGREEISCSLFQTVLVLDENQAPDRTLIIPYIALSYVWGREGFDHHILINNQPFMVKPNLFSALQHIRRTDQDVILWVDAICINQRDKKERGHQVAQMRYVYEAAEEVFIWLGKGDEETSNLIKAVHSIDEKAKSAGPRANYKDWTKRCEELMPKELGSPGSPLRSERSMALDKLLKNKWFERVWILQEIARAKTAKIICGDSSCHARTFSFIPRLMDVKVNDHVQAVLDIMPRIREGTWWSSTRNLHHLIREFSGSQASMNRDKVYALLSMSEDAHDSRRFFPCYEKDDRCVWIDTVSFLIFGEILSQEYSFPDFGFSDLRRPIIELVQETLEWAITEQGFFQVSAQKTAHVLVQRLNEGDLNKHAVLESVARKHGQEHSIRELLCENKYQIGIEFSEAQAILSATPEKPGIDSVGMAFYFLSLDDVDSDPDSRYSSFKYRLLVQKAILQQPTLQNNPLVMVFRKRGISPVPIQGIMRSPPFRFENDDEISETIDKLIQEKAPLQELLWAHTWAGNEDAVRDLLKRGVSPSESDDRGYGAVHFAAVKGHTKVLVLLIKAGAFLDKRSVEGNTALHFALAQGLFYVVGLLLLYCADVNIADREGKTALHLTVTQSQLHVVELLLLYGADIYQADNEGKTALSLAKERGDLELEDLLLRRRLKGVEKV</sequence>
<dbReference type="PROSITE" id="PS50088">
    <property type="entry name" value="ANK_REPEAT"/>
    <property type="match status" value="3"/>
</dbReference>
<keyword evidence="2" id="KW-0472">Membrane</keyword>
<keyword evidence="1" id="KW-0040">ANK repeat</keyword>
<feature type="transmembrane region" description="Helical" evidence="2">
    <location>
        <begin position="598"/>
        <end position="619"/>
    </location>
</feature>
<organism evidence="4 5">
    <name type="scientific">Fusarium equiseti</name>
    <name type="common">Fusarium scirpi</name>
    <dbReference type="NCBI Taxonomy" id="61235"/>
    <lineage>
        <taxon>Eukaryota</taxon>
        <taxon>Fungi</taxon>
        <taxon>Dikarya</taxon>
        <taxon>Ascomycota</taxon>
        <taxon>Pezizomycotina</taxon>
        <taxon>Sordariomycetes</taxon>
        <taxon>Hypocreomycetidae</taxon>
        <taxon>Hypocreales</taxon>
        <taxon>Nectriaceae</taxon>
        <taxon>Fusarium</taxon>
        <taxon>Fusarium incarnatum-equiseti species complex</taxon>
    </lineage>
</organism>
<evidence type="ECO:0000256" key="1">
    <source>
        <dbReference type="PROSITE-ProRule" id="PRU00023"/>
    </source>
</evidence>
<evidence type="ECO:0000313" key="5">
    <source>
        <dbReference type="Proteomes" id="UP000693738"/>
    </source>
</evidence>
<feature type="repeat" description="ANK" evidence="1">
    <location>
        <begin position="627"/>
        <end position="659"/>
    </location>
</feature>
<evidence type="ECO:0000256" key="2">
    <source>
        <dbReference type="SAM" id="Phobius"/>
    </source>
</evidence>
<dbReference type="Proteomes" id="UP000693738">
    <property type="component" value="Unassembled WGS sequence"/>
</dbReference>
<dbReference type="PROSITE" id="PS50297">
    <property type="entry name" value="ANK_REP_REGION"/>
    <property type="match status" value="3"/>
</dbReference>
<evidence type="ECO:0000313" key="4">
    <source>
        <dbReference type="EMBL" id="CAG7559467.1"/>
    </source>
</evidence>
<proteinExistence type="predicted"/>
<dbReference type="Pfam" id="PF12796">
    <property type="entry name" value="Ank_2"/>
    <property type="match status" value="1"/>
</dbReference>
<name>A0A8J2IMR0_FUSEQ</name>
<comment type="caution">
    <text evidence="4">The sequence shown here is derived from an EMBL/GenBank/DDBJ whole genome shotgun (WGS) entry which is preliminary data.</text>
</comment>
<keyword evidence="2" id="KW-1133">Transmembrane helix</keyword>
<accession>A0A8J2IMR0</accession>
<feature type="domain" description="Heterokaryon incompatibility" evidence="3">
    <location>
        <begin position="55"/>
        <end position="213"/>
    </location>
</feature>
<dbReference type="AlphaFoldDB" id="A0A8J2IMR0"/>
<dbReference type="PANTHER" id="PTHR24148">
    <property type="entry name" value="ANKYRIN REPEAT DOMAIN-CONTAINING PROTEIN 39 HOMOLOG-RELATED"/>
    <property type="match status" value="1"/>
</dbReference>
<dbReference type="SMART" id="SM00248">
    <property type="entry name" value="ANK"/>
    <property type="match status" value="5"/>
</dbReference>
<feature type="repeat" description="ANK" evidence="1">
    <location>
        <begin position="594"/>
        <end position="626"/>
    </location>
</feature>
<feature type="repeat" description="ANK" evidence="1">
    <location>
        <begin position="561"/>
        <end position="593"/>
    </location>
</feature>
<gene>
    <name evidence="4" type="ORF">FEQUK3_LOCUS5221</name>
</gene>